<organism evidence="1 2">
    <name type="scientific">Nemania bipapillata</name>
    <dbReference type="NCBI Taxonomy" id="110536"/>
    <lineage>
        <taxon>Eukaryota</taxon>
        <taxon>Fungi</taxon>
        <taxon>Dikarya</taxon>
        <taxon>Ascomycota</taxon>
        <taxon>Pezizomycotina</taxon>
        <taxon>Sordariomycetes</taxon>
        <taxon>Xylariomycetidae</taxon>
        <taxon>Xylariales</taxon>
        <taxon>Xylariaceae</taxon>
        <taxon>Nemania</taxon>
    </lineage>
</organism>
<protein>
    <submittedName>
        <fullName evidence="1">Uncharacterized protein</fullName>
    </submittedName>
</protein>
<name>A0ACC2I815_9PEZI</name>
<comment type="caution">
    <text evidence="1">The sequence shown here is derived from an EMBL/GenBank/DDBJ whole genome shotgun (WGS) entry which is preliminary data.</text>
</comment>
<evidence type="ECO:0000313" key="2">
    <source>
        <dbReference type="Proteomes" id="UP001153334"/>
    </source>
</evidence>
<reference evidence="1" key="1">
    <citation type="submission" date="2022-11" db="EMBL/GenBank/DDBJ databases">
        <title>Genome Sequence of Nemania bipapillata.</title>
        <authorList>
            <person name="Buettner E."/>
        </authorList>
    </citation>
    <scope>NUCLEOTIDE SEQUENCE</scope>
    <source>
        <strain evidence="1">CP14</strain>
    </source>
</reference>
<keyword evidence="2" id="KW-1185">Reference proteome</keyword>
<accession>A0ACC2I815</accession>
<dbReference type="EMBL" id="JAPESX010001804">
    <property type="protein sequence ID" value="KAJ8111329.1"/>
    <property type="molecule type" value="Genomic_DNA"/>
</dbReference>
<sequence length="257" mass="28822">MCSNPQQPFTCTFCWHIIPKGRPFVLGPAARLTCDTCFRAIMNLAICWVCGELVFHADEFCENNDKDTLLKKAVSRIDSTDGGLSRQRWMALKNIFTAPTRQTQLGGDSSMDMPASPASPDIPIPTPIPLTTIKKEDEDGDKAGAEGRDENETQTIAKLHYRRSKDPKFAELECVVPLDSAIYVSILDPMNSPAFRPCPAKPLPEWMQLLPGRNCRDEERPRSILDAHFPPAAAFLRRETSPPLSRVDEIRGTKRRR</sequence>
<proteinExistence type="predicted"/>
<gene>
    <name evidence="1" type="ORF">ONZ43_g5647</name>
</gene>
<evidence type="ECO:0000313" key="1">
    <source>
        <dbReference type="EMBL" id="KAJ8111329.1"/>
    </source>
</evidence>
<dbReference type="Proteomes" id="UP001153334">
    <property type="component" value="Unassembled WGS sequence"/>
</dbReference>